<evidence type="ECO:0000313" key="2">
    <source>
        <dbReference type="EMBL" id="GEO88552.1"/>
    </source>
</evidence>
<dbReference type="EMBL" id="BJZQ01000002">
    <property type="protein sequence ID" value="GEO88552.1"/>
    <property type="molecule type" value="Genomic_DNA"/>
</dbReference>
<evidence type="ECO:0000256" key="1">
    <source>
        <dbReference type="SAM" id="Phobius"/>
    </source>
</evidence>
<keyword evidence="1" id="KW-0812">Transmembrane</keyword>
<reference evidence="2 3" key="1">
    <citation type="submission" date="2019-07" db="EMBL/GenBank/DDBJ databases">
        <title>Whole genome shotgun sequence of Aeromicrobium flavum NBRC 107625.</title>
        <authorList>
            <person name="Hosoyama A."/>
            <person name="Uohara A."/>
            <person name="Ohji S."/>
            <person name="Ichikawa N."/>
        </authorList>
    </citation>
    <scope>NUCLEOTIDE SEQUENCE [LARGE SCALE GENOMIC DNA]</scope>
    <source>
        <strain evidence="2 3">NBRC 107625</strain>
    </source>
</reference>
<dbReference type="OrthoDB" id="10010185at2"/>
<proteinExistence type="predicted"/>
<protein>
    <recommendedName>
        <fullName evidence="4">Integral membrane protein</fullName>
    </recommendedName>
</protein>
<evidence type="ECO:0008006" key="4">
    <source>
        <dbReference type="Google" id="ProtNLM"/>
    </source>
</evidence>
<dbReference type="RefSeq" id="WP_146825935.1">
    <property type="nucleotide sequence ID" value="NZ_BAAAYQ010000001.1"/>
</dbReference>
<feature type="transmembrane region" description="Helical" evidence="1">
    <location>
        <begin position="36"/>
        <end position="55"/>
    </location>
</feature>
<accession>A0A512HSW4</accession>
<feature type="transmembrane region" description="Helical" evidence="1">
    <location>
        <begin position="90"/>
        <end position="112"/>
    </location>
</feature>
<feature type="transmembrane region" description="Helical" evidence="1">
    <location>
        <begin position="62"/>
        <end position="84"/>
    </location>
</feature>
<dbReference type="AlphaFoldDB" id="A0A512HSW4"/>
<dbReference type="Proteomes" id="UP000321769">
    <property type="component" value="Unassembled WGS sequence"/>
</dbReference>
<comment type="caution">
    <text evidence="2">The sequence shown here is derived from an EMBL/GenBank/DDBJ whole genome shotgun (WGS) entry which is preliminary data.</text>
</comment>
<keyword evidence="1" id="KW-1133">Transmembrane helix</keyword>
<gene>
    <name evidence="2" type="ORF">AFL01nite_08790</name>
</gene>
<name>A0A512HSW4_9ACTN</name>
<sequence length="130" mass="13690">MRRLRTPASRAAALVCLTIGALLVQRMIASTSPTYALLEGVLAVVAVLTAAKMWFHNCFESHLAALLLAPATAGGALLALTAGLPGGGVAGPMVVHISFLVLCAAIPVLLWGDARVRAEHMRHTRRPYAR</sequence>
<keyword evidence="1" id="KW-0472">Membrane</keyword>
<evidence type="ECO:0000313" key="3">
    <source>
        <dbReference type="Proteomes" id="UP000321769"/>
    </source>
</evidence>
<organism evidence="2 3">
    <name type="scientific">Aeromicrobium flavum</name>
    <dbReference type="NCBI Taxonomy" id="416568"/>
    <lineage>
        <taxon>Bacteria</taxon>
        <taxon>Bacillati</taxon>
        <taxon>Actinomycetota</taxon>
        <taxon>Actinomycetes</taxon>
        <taxon>Propionibacteriales</taxon>
        <taxon>Nocardioidaceae</taxon>
        <taxon>Aeromicrobium</taxon>
    </lineage>
</organism>
<keyword evidence="3" id="KW-1185">Reference proteome</keyword>